<dbReference type="KEGG" id="qsa:O6P43_019648"/>
<protein>
    <submittedName>
        <fullName evidence="5">WW domain-containing protein</fullName>
    </submittedName>
</protein>
<evidence type="ECO:0000256" key="2">
    <source>
        <dbReference type="ARBA" id="ARBA00022490"/>
    </source>
</evidence>
<reference evidence="5" key="1">
    <citation type="journal article" date="2023" name="Science">
        <title>Elucidation of the pathway for biosynthesis of saponin adjuvants from the soapbark tree.</title>
        <authorList>
            <person name="Reed J."/>
            <person name="Orme A."/>
            <person name="El-Demerdash A."/>
            <person name="Owen C."/>
            <person name="Martin L.B.B."/>
            <person name="Misra R.C."/>
            <person name="Kikuchi S."/>
            <person name="Rejzek M."/>
            <person name="Martin A.C."/>
            <person name="Harkess A."/>
            <person name="Leebens-Mack J."/>
            <person name="Louveau T."/>
            <person name="Stephenson M.J."/>
            <person name="Osbourn A."/>
        </authorList>
    </citation>
    <scope>NUCLEOTIDE SEQUENCE</scope>
    <source>
        <strain evidence="5">S10</strain>
    </source>
</reference>
<organism evidence="5 6">
    <name type="scientific">Quillaja saponaria</name>
    <name type="common">Soap bark tree</name>
    <dbReference type="NCBI Taxonomy" id="32244"/>
    <lineage>
        <taxon>Eukaryota</taxon>
        <taxon>Viridiplantae</taxon>
        <taxon>Streptophyta</taxon>
        <taxon>Embryophyta</taxon>
        <taxon>Tracheophyta</taxon>
        <taxon>Spermatophyta</taxon>
        <taxon>Magnoliopsida</taxon>
        <taxon>eudicotyledons</taxon>
        <taxon>Gunneridae</taxon>
        <taxon>Pentapetalae</taxon>
        <taxon>rosids</taxon>
        <taxon>fabids</taxon>
        <taxon>Fabales</taxon>
        <taxon>Quillajaceae</taxon>
        <taxon>Quillaja</taxon>
    </lineage>
</organism>
<dbReference type="GO" id="GO:0005737">
    <property type="term" value="C:cytoplasm"/>
    <property type="evidence" value="ECO:0007669"/>
    <property type="project" value="UniProtKB-SubCell"/>
</dbReference>
<accession>A0AAD7LIY9</accession>
<gene>
    <name evidence="5" type="ORF">O6P43_019648</name>
</gene>
<feature type="domain" description="WW" evidence="4">
    <location>
        <begin position="59"/>
        <end position="93"/>
    </location>
</feature>
<feature type="region of interest" description="Disordered" evidence="3">
    <location>
        <begin position="82"/>
        <end position="101"/>
    </location>
</feature>
<dbReference type="Proteomes" id="UP001163823">
    <property type="component" value="Chromosome 8"/>
</dbReference>
<comment type="subcellular location">
    <subcellularLocation>
        <location evidence="1">Cytoplasm</location>
    </subcellularLocation>
</comment>
<dbReference type="SUPFAM" id="SSF51045">
    <property type="entry name" value="WW domain"/>
    <property type="match status" value="1"/>
</dbReference>
<dbReference type="Gene3D" id="2.20.70.10">
    <property type="match status" value="1"/>
</dbReference>
<dbReference type="AlphaFoldDB" id="A0AAD7LIY9"/>
<dbReference type="InterPro" id="IPR001202">
    <property type="entry name" value="WW_dom"/>
</dbReference>
<dbReference type="InterPro" id="IPR036020">
    <property type="entry name" value="WW_dom_sf"/>
</dbReference>
<keyword evidence="6" id="KW-1185">Reference proteome</keyword>
<evidence type="ECO:0000259" key="4">
    <source>
        <dbReference type="PROSITE" id="PS50020"/>
    </source>
</evidence>
<name>A0AAD7LIY9_QUISA</name>
<keyword evidence="2" id="KW-0963">Cytoplasm</keyword>
<dbReference type="PANTHER" id="PTHR14791:SF42">
    <property type="entry name" value="F16L1.2 PROTEIN"/>
    <property type="match status" value="1"/>
</dbReference>
<dbReference type="PANTHER" id="PTHR14791">
    <property type="entry name" value="BOMB/KIRA PROTEINS"/>
    <property type="match status" value="1"/>
</dbReference>
<sequence length="217" mass="24823">MPLHSESPEKRKDVTEYEIISSSKKRKWEVSLAEEETCEELSKAENKKSIFDMELHLETPLPSEWQQCLNIQSGKLHFYNTRTHKKTSKDPRSSPDELSTPEHISLDLELNLTCESQARNDADNNSKKQDSPTSLGDAGLFMMSSRYKKDSGGFNRCPSWLSIERDDHQEMVATVCMKCHMLVMLCKSSPACPNCKFMHPPDQNPPTLLKRRCSLLC</sequence>
<evidence type="ECO:0000313" key="5">
    <source>
        <dbReference type="EMBL" id="KAJ7959014.1"/>
    </source>
</evidence>
<dbReference type="EMBL" id="JARAOO010000008">
    <property type="protein sequence ID" value="KAJ7959014.1"/>
    <property type="molecule type" value="Genomic_DNA"/>
</dbReference>
<evidence type="ECO:0000256" key="3">
    <source>
        <dbReference type="SAM" id="MobiDB-lite"/>
    </source>
</evidence>
<dbReference type="PROSITE" id="PS50020">
    <property type="entry name" value="WW_DOMAIN_2"/>
    <property type="match status" value="1"/>
</dbReference>
<comment type="caution">
    <text evidence="5">The sequence shown here is derived from an EMBL/GenBank/DDBJ whole genome shotgun (WGS) entry which is preliminary data.</text>
</comment>
<evidence type="ECO:0000313" key="6">
    <source>
        <dbReference type="Proteomes" id="UP001163823"/>
    </source>
</evidence>
<evidence type="ECO:0000256" key="1">
    <source>
        <dbReference type="ARBA" id="ARBA00004496"/>
    </source>
</evidence>
<proteinExistence type="predicted"/>
<dbReference type="InterPro" id="IPR051105">
    <property type="entry name" value="WWC/KIBRA_Hippo_Reg"/>
</dbReference>